<gene>
    <name evidence="2" type="ORF">K7862_00300</name>
</gene>
<dbReference type="Gene3D" id="3.30.300.20">
    <property type="match status" value="1"/>
</dbReference>
<dbReference type="PANTHER" id="PTHR33797:SF2">
    <property type="entry name" value="ORGANIC HYDROPEROXIDE RESISTANCE PROTEIN-LIKE"/>
    <property type="match status" value="1"/>
</dbReference>
<dbReference type="NCBIfam" id="TIGR03561">
    <property type="entry name" value="organ_hyd_perox"/>
    <property type="match status" value="1"/>
</dbReference>
<organism evidence="2 3">
    <name type="scientific">Actinacidiphila acidipaludis</name>
    <dbReference type="NCBI Taxonomy" id="2873382"/>
    <lineage>
        <taxon>Bacteria</taxon>
        <taxon>Bacillati</taxon>
        <taxon>Actinomycetota</taxon>
        <taxon>Actinomycetes</taxon>
        <taxon>Kitasatosporales</taxon>
        <taxon>Streptomycetaceae</taxon>
        <taxon>Actinacidiphila</taxon>
    </lineage>
</organism>
<dbReference type="Proteomes" id="UP000778578">
    <property type="component" value="Unassembled WGS sequence"/>
</dbReference>
<comment type="similarity">
    <text evidence="1">Belongs to the OsmC/Ohr family.</text>
</comment>
<evidence type="ECO:0000256" key="1">
    <source>
        <dbReference type="ARBA" id="ARBA00007378"/>
    </source>
</evidence>
<accession>A0ABS7PYW1</accession>
<dbReference type="PANTHER" id="PTHR33797">
    <property type="entry name" value="ORGANIC HYDROPEROXIDE RESISTANCE PROTEIN-LIKE"/>
    <property type="match status" value="1"/>
</dbReference>
<name>A0ABS7PYW1_9ACTN</name>
<reference evidence="2 3" key="1">
    <citation type="submission" date="2021-08" db="EMBL/GenBank/DDBJ databases">
        <title>WGS of actinomycetes from Thailand.</title>
        <authorList>
            <person name="Thawai C."/>
        </authorList>
    </citation>
    <scope>NUCLEOTIDE SEQUENCE [LARGE SCALE GENOMIC DNA]</scope>
    <source>
        <strain evidence="2 3">PLK6-54</strain>
    </source>
</reference>
<dbReference type="InterPro" id="IPR015946">
    <property type="entry name" value="KH_dom-like_a/b"/>
</dbReference>
<protein>
    <submittedName>
        <fullName evidence="2">Ohr family peroxiredoxin</fullName>
    </submittedName>
</protein>
<evidence type="ECO:0000313" key="2">
    <source>
        <dbReference type="EMBL" id="MBY8876082.1"/>
    </source>
</evidence>
<dbReference type="SUPFAM" id="SSF82784">
    <property type="entry name" value="OsmC-like"/>
    <property type="match status" value="1"/>
</dbReference>
<proteinExistence type="inferred from homology"/>
<dbReference type="InterPro" id="IPR003718">
    <property type="entry name" value="OsmC/Ohr_fam"/>
</dbReference>
<dbReference type="InterPro" id="IPR036102">
    <property type="entry name" value="OsmC/Ohrsf"/>
</dbReference>
<comment type="caution">
    <text evidence="2">The sequence shown here is derived from an EMBL/GenBank/DDBJ whole genome shotgun (WGS) entry which is preliminary data.</text>
</comment>
<dbReference type="RefSeq" id="WP_222959369.1">
    <property type="nucleotide sequence ID" value="NZ_JAINZZ010000001.1"/>
</dbReference>
<evidence type="ECO:0000313" key="3">
    <source>
        <dbReference type="Proteomes" id="UP000778578"/>
    </source>
</evidence>
<dbReference type="InterPro" id="IPR019953">
    <property type="entry name" value="OHR"/>
</dbReference>
<sequence>MTQQDQLPDLSIEKDYDGPVFSPIYTTTVTVEGGAVAHGRASGRARSSDGALDITLGMPTELGGGGAGTNPEQLFAAGFAACFHGALSLLARRAALDPTVIAVDATVVFGRDPEDGGYQLRVALVVKWPAADPEVAHPLLDEAFSLCPYARMAVRGTPVTVTLSTEAAAAPDVDQSPP</sequence>
<dbReference type="Gene3D" id="2.20.25.10">
    <property type="match status" value="1"/>
</dbReference>
<keyword evidence="3" id="KW-1185">Reference proteome</keyword>
<dbReference type="Pfam" id="PF02566">
    <property type="entry name" value="OsmC"/>
    <property type="match status" value="1"/>
</dbReference>
<dbReference type="EMBL" id="JAINZZ010000001">
    <property type="protein sequence ID" value="MBY8876082.1"/>
    <property type="molecule type" value="Genomic_DNA"/>
</dbReference>